<dbReference type="Proteomes" id="UP000791440">
    <property type="component" value="Unassembled WGS sequence"/>
</dbReference>
<evidence type="ECO:0000313" key="3">
    <source>
        <dbReference type="Proteomes" id="UP000791440"/>
    </source>
</evidence>
<dbReference type="AlphaFoldDB" id="A0A921ZCY8"/>
<accession>A0A921ZCY8</accession>
<proteinExistence type="predicted"/>
<evidence type="ECO:0000313" key="2">
    <source>
        <dbReference type="EMBL" id="KAG6455363.1"/>
    </source>
</evidence>
<sequence>MKSISANHQSYILREAPASPSPMPNFYQGARHRKPTCNPEMYPGVDCLAPTTCRTVYRYGMKQTECGQAQPSQLSGGVIVTLQDDSYPIRPLLDVSTTSTMPPYVNKTQPESDSHPDNTRCGDIAKCEEHKWS</sequence>
<protein>
    <submittedName>
        <fullName evidence="2">Uncharacterized protein</fullName>
    </submittedName>
</protein>
<dbReference type="EMBL" id="JH668489">
    <property type="protein sequence ID" value="KAG6455363.1"/>
    <property type="molecule type" value="Genomic_DNA"/>
</dbReference>
<feature type="region of interest" description="Disordered" evidence="1">
    <location>
        <begin position="93"/>
        <end position="120"/>
    </location>
</feature>
<feature type="compositionally biased region" description="Polar residues" evidence="1">
    <location>
        <begin position="95"/>
        <end position="109"/>
    </location>
</feature>
<name>A0A921ZCY8_MANSE</name>
<gene>
    <name evidence="2" type="ORF">O3G_MSEX009179</name>
</gene>
<comment type="caution">
    <text evidence="2">The sequence shown here is derived from an EMBL/GenBank/DDBJ whole genome shotgun (WGS) entry which is preliminary data.</text>
</comment>
<reference evidence="2" key="2">
    <citation type="submission" date="2020-12" db="EMBL/GenBank/DDBJ databases">
        <authorList>
            <person name="Kanost M."/>
        </authorList>
    </citation>
    <scope>NUCLEOTIDE SEQUENCE</scope>
</reference>
<keyword evidence="3" id="KW-1185">Reference proteome</keyword>
<reference evidence="2" key="1">
    <citation type="journal article" date="2016" name="Insect Biochem. Mol. Biol.">
        <title>Multifaceted biological insights from a draft genome sequence of the tobacco hornworm moth, Manduca sexta.</title>
        <authorList>
            <person name="Kanost M.R."/>
            <person name="Arrese E.L."/>
            <person name="Cao X."/>
            <person name="Chen Y.R."/>
            <person name="Chellapilla S."/>
            <person name="Goldsmith M.R."/>
            <person name="Grosse-Wilde E."/>
            <person name="Heckel D.G."/>
            <person name="Herndon N."/>
            <person name="Jiang H."/>
            <person name="Papanicolaou A."/>
            <person name="Qu J."/>
            <person name="Soulages J.L."/>
            <person name="Vogel H."/>
            <person name="Walters J."/>
            <person name="Waterhouse R.M."/>
            <person name="Ahn S.J."/>
            <person name="Almeida F.C."/>
            <person name="An C."/>
            <person name="Aqrawi P."/>
            <person name="Bretschneider A."/>
            <person name="Bryant W.B."/>
            <person name="Bucks S."/>
            <person name="Chao H."/>
            <person name="Chevignon G."/>
            <person name="Christen J.M."/>
            <person name="Clarke D.F."/>
            <person name="Dittmer N.T."/>
            <person name="Ferguson L.C.F."/>
            <person name="Garavelou S."/>
            <person name="Gordon K.H.J."/>
            <person name="Gunaratna R.T."/>
            <person name="Han Y."/>
            <person name="Hauser F."/>
            <person name="He Y."/>
            <person name="Heidel-Fischer H."/>
            <person name="Hirsh A."/>
            <person name="Hu Y."/>
            <person name="Jiang H."/>
            <person name="Kalra D."/>
            <person name="Klinner C."/>
            <person name="Konig C."/>
            <person name="Kovar C."/>
            <person name="Kroll A.R."/>
            <person name="Kuwar S.S."/>
            <person name="Lee S.L."/>
            <person name="Lehman R."/>
            <person name="Li K."/>
            <person name="Li Z."/>
            <person name="Liang H."/>
            <person name="Lovelace S."/>
            <person name="Lu Z."/>
            <person name="Mansfield J.H."/>
            <person name="McCulloch K.J."/>
            <person name="Mathew T."/>
            <person name="Morton B."/>
            <person name="Muzny D.M."/>
            <person name="Neunemann D."/>
            <person name="Ongeri F."/>
            <person name="Pauchet Y."/>
            <person name="Pu L.L."/>
            <person name="Pyrousis I."/>
            <person name="Rao X.J."/>
            <person name="Redding A."/>
            <person name="Roesel C."/>
            <person name="Sanchez-Gracia A."/>
            <person name="Schaack S."/>
            <person name="Shukla A."/>
            <person name="Tetreau G."/>
            <person name="Wang Y."/>
            <person name="Xiong G.H."/>
            <person name="Traut W."/>
            <person name="Walsh T.K."/>
            <person name="Worley K.C."/>
            <person name="Wu D."/>
            <person name="Wu W."/>
            <person name="Wu Y.Q."/>
            <person name="Zhang X."/>
            <person name="Zou Z."/>
            <person name="Zucker H."/>
            <person name="Briscoe A.D."/>
            <person name="Burmester T."/>
            <person name="Clem R.J."/>
            <person name="Feyereisen R."/>
            <person name="Grimmelikhuijzen C.J.P."/>
            <person name="Hamodrakas S.J."/>
            <person name="Hansson B.S."/>
            <person name="Huguet E."/>
            <person name="Jermiin L.S."/>
            <person name="Lan Q."/>
            <person name="Lehman H.K."/>
            <person name="Lorenzen M."/>
            <person name="Merzendorfer H."/>
            <person name="Michalopoulos I."/>
            <person name="Morton D.B."/>
            <person name="Muthukrishnan S."/>
            <person name="Oakeshott J.G."/>
            <person name="Palmer W."/>
            <person name="Park Y."/>
            <person name="Passarelli A.L."/>
            <person name="Rozas J."/>
            <person name="Schwartz L.M."/>
            <person name="Smith W."/>
            <person name="Southgate A."/>
            <person name="Vilcinskas A."/>
            <person name="Vogt R."/>
            <person name="Wang P."/>
            <person name="Werren J."/>
            <person name="Yu X.Q."/>
            <person name="Zhou J.J."/>
            <person name="Brown S.J."/>
            <person name="Scherer S.E."/>
            <person name="Richards S."/>
            <person name="Blissard G.W."/>
        </authorList>
    </citation>
    <scope>NUCLEOTIDE SEQUENCE</scope>
</reference>
<organism evidence="2 3">
    <name type="scientific">Manduca sexta</name>
    <name type="common">Tobacco hawkmoth</name>
    <name type="synonym">Tobacco hornworm</name>
    <dbReference type="NCBI Taxonomy" id="7130"/>
    <lineage>
        <taxon>Eukaryota</taxon>
        <taxon>Metazoa</taxon>
        <taxon>Ecdysozoa</taxon>
        <taxon>Arthropoda</taxon>
        <taxon>Hexapoda</taxon>
        <taxon>Insecta</taxon>
        <taxon>Pterygota</taxon>
        <taxon>Neoptera</taxon>
        <taxon>Endopterygota</taxon>
        <taxon>Lepidoptera</taxon>
        <taxon>Glossata</taxon>
        <taxon>Ditrysia</taxon>
        <taxon>Bombycoidea</taxon>
        <taxon>Sphingidae</taxon>
        <taxon>Sphinginae</taxon>
        <taxon>Sphingini</taxon>
        <taxon>Manduca</taxon>
    </lineage>
</organism>
<evidence type="ECO:0000256" key="1">
    <source>
        <dbReference type="SAM" id="MobiDB-lite"/>
    </source>
</evidence>
<feature type="compositionally biased region" description="Basic and acidic residues" evidence="1">
    <location>
        <begin position="110"/>
        <end position="120"/>
    </location>
</feature>